<dbReference type="InterPro" id="IPR032806">
    <property type="entry name" value="YbfD_N"/>
</dbReference>
<feature type="domain" description="H repeat-associated protein N-terminal" evidence="2">
    <location>
        <begin position="11"/>
        <end position="97"/>
    </location>
</feature>
<dbReference type="InterPro" id="IPR047647">
    <property type="entry name" value="ISAs1_transpos"/>
</dbReference>
<dbReference type="Pfam" id="PF01609">
    <property type="entry name" value="DDE_Tnp_1"/>
    <property type="match status" value="1"/>
</dbReference>
<dbReference type="EMBL" id="SFAZ01000126">
    <property type="protein sequence ID" value="TRU75677.1"/>
    <property type="molecule type" value="Genomic_DNA"/>
</dbReference>
<dbReference type="GO" id="GO:0006313">
    <property type="term" value="P:DNA transposition"/>
    <property type="evidence" value="ECO:0007669"/>
    <property type="project" value="InterPro"/>
</dbReference>
<dbReference type="Pfam" id="PF13808">
    <property type="entry name" value="DDE_Tnp_1_assoc"/>
    <property type="match status" value="1"/>
</dbReference>
<organism evidence="3 4">
    <name type="scientific">Microcystis viridis Mv_BB_P_19951000_S68D</name>
    <dbReference type="NCBI Taxonomy" id="2486270"/>
    <lineage>
        <taxon>Bacteria</taxon>
        <taxon>Bacillati</taxon>
        <taxon>Cyanobacteriota</taxon>
        <taxon>Cyanophyceae</taxon>
        <taxon>Oscillatoriophycideae</taxon>
        <taxon>Chroococcales</taxon>
        <taxon>Microcystaceae</taxon>
        <taxon>Microcystis</taxon>
    </lineage>
</organism>
<dbReference type="PANTHER" id="PTHR30298">
    <property type="entry name" value="H REPEAT-ASSOCIATED PREDICTED TRANSPOSASE"/>
    <property type="match status" value="1"/>
</dbReference>
<evidence type="ECO:0000259" key="1">
    <source>
        <dbReference type="Pfam" id="PF01609"/>
    </source>
</evidence>
<proteinExistence type="predicted"/>
<evidence type="ECO:0000313" key="3">
    <source>
        <dbReference type="EMBL" id="TRU75677.1"/>
    </source>
</evidence>
<evidence type="ECO:0000259" key="2">
    <source>
        <dbReference type="Pfam" id="PF13808"/>
    </source>
</evidence>
<name>A0A552HWU3_MICVR</name>
<dbReference type="GO" id="GO:0004803">
    <property type="term" value="F:transposase activity"/>
    <property type="evidence" value="ECO:0007669"/>
    <property type="project" value="InterPro"/>
</dbReference>
<evidence type="ECO:0000313" key="4">
    <source>
        <dbReference type="Proteomes" id="UP000320674"/>
    </source>
</evidence>
<dbReference type="AlphaFoldDB" id="A0A552HWU3"/>
<reference evidence="3 4" key="1">
    <citation type="submission" date="2019-01" db="EMBL/GenBank/DDBJ databases">
        <title>Coherence of Microcystis species and biogeography revealed through population genomics.</title>
        <authorList>
            <person name="Perez-Carrascal O.M."/>
            <person name="Terrat Y."/>
            <person name="Giani A."/>
            <person name="Fortin N."/>
            <person name="Tromas N."/>
            <person name="Shapiro B.J."/>
        </authorList>
    </citation>
    <scope>NUCLEOTIDE SEQUENCE [LARGE SCALE GENOMIC DNA]</scope>
    <source>
        <strain evidence="3">Mv_BB_P_19951000_S68D</strain>
    </source>
</reference>
<dbReference type="GO" id="GO:0003677">
    <property type="term" value="F:DNA binding"/>
    <property type="evidence" value="ECO:0007669"/>
    <property type="project" value="InterPro"/>
</dbReference>
<comment type="caution">
    <text evidence="3">The sequence shown here is derived from an EMBL/GenBank/DDBJ whole genome shotgun (WGS) entry which is preliminary data.</text>
</comment>
<dbReference type="InterPro" id="IPR051698">
    <property type="entry name" value="Transposase_11-like"/>
</dbReference>
<dbReference type="InterPro" id="IPR002559">
    <property type="entry name" value="Transposase_11"/>
</dbReference>
<sequence>MKLRPKTTIEQHFSAIEDKRVERTKRHLLIDIITITLCAVIAGAETWDDLELYGKCQYKWFKKFLKLPNGIPSHDTFNRVFAQLEPEQLQSCFLNWVKSISSLMPGEIVAIDGKTLRHSYAKSNDKSAIVMVSAWAQQNGLVLGQRKVDNKSNEITAIPQLLKVLYLKGAIVTIDAMGCQKEIVSQIVEKEADYVIALKKNQVGLYQRVDELFKEALLSQGVGYEYSEYIPEESGHGRTEIRRYQVLNNIQDLVDSRCEWKHLNSVACVQYYRTVKNGKTKLETRYFITSLSHEAQELSQSIRGHGSIENQLHWVLDVEFNEDSSRIRKDNAPENLAIIRHIALNLLKQDKTEKGSIRSKRNRAGWDNNYLLEILTNQ</sequence>
<accession>A0A552HWU3</accession>
<dbReference type="NCBIfam" id="NF033564">
    <property type="entry name" value="transpos_ISAs1"/>
    <property type="match status" value="1"/>
</dbReference>
<protein>
    <submittedName>
        <fullName evidence="3">ISAs1 family transposase</fullName>
    </submittedName>
</protein>
<gene>
    <name evidence="3" type="ORF">EWV77_08230</name>
</gene>
<dbReference type="Proteomes" id="UP000320674">
    <property type="component" value="Unassembled WGS sequence"/>
</dbReference>
<feature type="domain" description="Transposase IS4-like" evidence="1">
    <location>
        <begin position="107"/>
        <end position="346"/>
    </location>
</feature>
<dbReference type="PANTHER" id="PTHR30298:SF0">
    <property type="entry name" value="PROTEIN YBFL-RELATED"/>
    <property type="match status" value="1"/>
</dbReference>